<keyword evidence="3" id="KW-1185">Reference proteome</keyword>
<dbReference type="OrthoDB" id="6157548at2"/>
<dbReference type="PATRIC" id="fig|717774.3.peg.2716"/>
<gene>
    <name evidence="2" type="ordered locus">Marme_2631</name>
</gene>
<name>F2JXG2_MARM1</name>
<sequence length="177" mass="20437">MERHDQGSNVMDIQFSDSMSKEEFEHLFRWREQVFPAEGKNIDWSQPDWHLYSREVGQLAAAHLGYGRYQLTLDERSIDVVGVGDVVVRPEHQGKGLPSKLFKHLHHCEHANTLAEVFTLFCPHRLESYYQQHGYRKFQGTVSFLQKGVATSSDDFILMYRGTPLTGKAITIKGEPW</sequence>
<dbReference type="HOGENOM" id="CLU_1600421_0_0_6"/>
<dbReference type="PROSITE" id="PS51186">
    <property type="entry name" value="GNAT"/>
    <property type="match status" value="1"/>
</dbReference>
<protein>
    <recommendedName>
        <fullName evidence="1">N-acetyltransferase domain-containing protein</fullName>
    </recommendedName>
</protein>
<accession>F2JXG2</accession>
<dbReference type="Proteomes" id="UP000001062">
    <property type="component" value="Chromosome"/>
</dbReference>
<proteinExistence type="predicted"/>
<dbReference type="Pfam" id="PF13527">
    <property type="entry name" value="Acetyltransf_9"/>
    <property type="match status" value="1"/>
</dbReference>
<reference evidence="2 3" key="1">
    <citation type="journal article" date="2012" name="Stand. Genomic Sci.">
        <title>Complete genome sequence of the melanogenic marine bacterium Marinomonas mediterranea type strain (MMB-1(T)).</title>
        <authorList>
            <person name="Lucas-Elio P."/>
            <person name="Goodwin L."/>
            <person name="Woyke T."/>
            <person name="Pitluck S."/>
            <person name="Nolan M."/>
            <person name="Kyrpides N.C."/>
            <person name="Detter J.C."/>
            <person name="Copeland A."/>
            <person name="Teshima H."/>
            <person name="Bruce D."/>
            <person name="Detter C."/>
            <person name="Tapia R."/>
            <person name="Han S."/>
            <person name="Land M.L."/>
            <person name="Ivanova N."/>
            <person name="Mikhailova N."/>
            <person name="Johnston A.W."/>
            <person name="Sanchez-Amat A."/>
        </authorList>
    </citation>
    <scope>NUCLEOTIDE SEQUENCE [LARGE SCALE GENOMIC DNA]</scope>
    <source>
        <strain evidence="3">ATCC 700492 / JCM 21426 / NBRC 103028 / MMB-1</strain>
    </source>
</reference>
<feature type="domain" description="N-acetyltransferase" evidence="1">
    <location>
        <begin position="13"/>
        <end position="164"/>
    </location>
</feature>
<dbReference type="GO" id="GO:0016747">
    <property type="term" value="F:acyltransferase activity, transferring groups other than amino-acyl groups"/>
    <property type="evidence" value="ECO:0007669"/>
    <property type="project" value="InterPro"/>
</dbReference>
<evidence type="ECO:0000259" key="1">
    <source>
        <dbReference type="PROSITE" id="PS51186"/>
    </source>
</evidence>
<dbReference type="AlphaFoldDB" id="F2JXG2"/>
<dbReference type="SUPFAM" id="SSF55729">
    <property type="entry name" value="Acyl-CoA N-acyltransferases (Nat)"/>
    <property type="match status" value="1"/>
</dbReference>
<organism evidence="2 3">
    <name type="scientific">Marinomonas mediterranea (strain ATCC 700492 / JCM 21426 / NBRC 103028 / MMB-1)</name>
    <dbReference type="NCBI Taxonomy" id="717774"/>
    <lineage>
        <taxon>Bacteria</taxon>
        <taxon>Pseudomonadati</taxon>
        <taxon>Pseudomonadota</taxon>
        <taxon>Gammaproteobacteria</taxon>
        <taxon>Oceanospirillales</taxon>
        <taxon>Oceanospirillaceae</taxon>
        <taxon>Marinomonas</taxon>
    </lineage>
</organism>
<evidence type="ECO:0000313" key="3">
    <source>
        <dbReference type="Proteomes" id="UP000001062"/>
    </source>
</evidence>
<evidence type="ECO:0000313" key="2">
    <source>
        <dbReference type="EMBL" id="ADZ91862.1"/>
    </source>
</evidence>
<dbReference type="KEGG" id="mme:Marme_2631"/>
<dbReference type="InterPro" id="IPR000182">
    <property type="entry name" value="GNAT_dom"/>
</dbReference>
<dbReference type="Gene3D" id="3.40.630.30">
    <property type="match status" value="1"/>
</dbReference>
<dbReference type="eggNOG" id="ENOG50345QF">
    <property type="taxonomic scope" value="Bacteria"/>
</dbReference>
<dbReference type="EMBL" id="CP002583">
    <property type="protein sequence ID" value="ADZ91862.1"/>
    <property type="molecule type" value="Genomic_DNA"/>
</dbReference>
<dbReference type="InterPro" id="IPR016181">
    <property type="entry name" value="Acyl_CoA_acyltransferase"/>
</dbReference>